<dbReference type="PROSITE" id="PS52029">
    <property type="entry name" value="LD_TPASE"/>
    <property type="match status" value="1"/>
</dbReference>
<sequence length="574" mass="60855">MASSPSSLLLAALTCAIASGGAAACSEESPAAATPASLEADVPRVPAEAEADARRAPAEADAPRAAVVEADAPRAAVVEADAPRAAVVEAAHVANAPAPVQAEDGATPASATKEGARIYSKARFAWINPGPYPTRGWSGYLGLGGSVALRGGSVEAARTPGEGCDAWYAVEPRGYICAGASATVDPSDPVVVALRPHAPKIDSPWPYDYAESTGAPRYPRLPTAKEQRRSEWDLEAHLASVAKVRAAEGLSDEAIREIDEALVGVDLKPAGVSAPALFPFGDLVREARDRIVNGSTVAFTRAFDAQDRTWVVTSDQTYMPKDRLKPYPRSSFQGVWLKDGRSLPLAFFRKTDRPKYQRGAGGRFEPTGASFARLASVGLTGRAEVEDGARFLETQDPGVYVLADDAVVIEAAKRSPLEGENDPSSPPRKWIEISVLGGWFVAYEELTPVFATLISPGRGGVPRKGIPAIETAATPTGRFRIDGKFVTATMVSSSNDSIVHSEVQFVQNFHGPHALHGAYWHDAWGELKSGGCVNLSPIDAKQMFAWTDPPVPDGWHGLRASRDAGRSTVVLIHR</sequence>
<dbReference type="RefSeq" id="WP_129574982.1">
    <property type="nucleotide sequence ID" value="NZ_CP012672.1"/>
</dbReference>
<name>A0A4P2QM98_SORCE</name>
<dbReference type="GO" id="GO:0005576">
    <property type="term" value="C:extracellular region"/>
    <property type="evidence" value="ECO:0007669"/>
    <property type="project" value="TreeGrafter"/>
</dbReference>
<keyword evidence="3" id="KW-0808">Transferase</keyword>
<dbReference type="GO" id="GO:0071972">
    <property type="term" value="F:peptidoglycan L,D-transpeptidase activity"/>
    <property type="evidence" value="ECO:0007669"/>
    <property type="project" value="TreeGrafter"/>
</dbReference>
<feature type="domain" description="L,D-TPase catalytic" evidence="10">
    <location>
        <begin position="429"/>
        <end position="571"/>
    </location>
</feature>
<dbReference type="PANTHER" id="PTHR30582:SF2">
    <property type="entry name" value="L,D-TRANSPEPTIDASE YCIB-RELATED"/>
    <property type="match status" value="1"/>
</dbReference>
<dbReference type="Pfam" id="PF03734">
    <property type="entry name" value="YkuD"/>
    <property type="match status" value="1"/>
</dbReference>
<comment type="similarity">
    <text evidence="2">Belongs to the YkuD family.</text>
</comment>
<dbReference type="EMBL" id="CP012672">
    <property type="protein sequence ID" value="AUX31140.1"/>
    <property type="molecule type" value="Genomic_DNA"/>
</dbReference>
<evidence type="ECO:0000256" key="9">
    <source>
        <dbReference type="SAM" id="SignalP"/>
    </source>
</evidence>
<feature type="active site" description="Proton donor/acceptor" evidence="7">
    <location>
        <position position="516"/>
    </location>
</feature>
<keyword evidence="9" id="KW-0732">Signal</keyword>
<evidence type="ECO:0000256" key="4">
    <source>
        <dbReference type="ARBA" id="ARBA00022960"/>
    </source>
</evidence>
<dbReference type="UniPathway" id="UPA00219"/>
<evidence type="ECO:0000313" key="11">
    <source>
        <dbReference type="EMBL" id="AUX31140.1"/>
    </source>
</evidence>
<evidence type="ECO:0000256" key="1">
    <source>
        <dbReference type="ARBA" id="ARBA00004752"/>
    </source>
</evidence>
<feature type="compositionally biased region" description="Basic and acidic residues" evidence="8">
    <location>
        <begin position="51"/>
        <end position="62"/>
    </location>
</feature>
<feature type="chain" id="PRO_5020699200" evidence="9">
    <location>
        <begin position="25"/>
        <end position="574"/>
    </location>
</feature>
<evidence type="ECO:0000256" key="8">
    <source>
        <dbReference type="SAM" id="MobiDB-lite"/>
    </source>
</evidence>
<protein>
    <submittedName>
        <fullName evidence="11">Piccolo protein</fullName>
    </submittedName>
</protein>
<dbReference type="InterPro" id="IPR038063">
    <property type="entry name" value="Transpep_catalytic_dom"/>
</dbReference>
<feature type="active site" description="Nucleophile" evidence="7">
    <location>
        <position position="532"/>
    </location>
</feature>
<dbReference type="AlphaFoldDB" id="A0A4P2QM98"/>
<dbReference type="InterPro" id="IPR050979">
    <property type="entry name" value="LD-transpeptidase"/>
</dbReference>
<dbReference type="GO" id="GO:0008360">
    <property type="term" value="P:regulation of cell shape"/>
    <property type="evidence" value="ECO:0007669"/>
    <property type="project" value="UniProtKB-UniRule"/>
</dbReference>
<keyword evidence="6 7" id="KW-0961">Cell wall biogenesis/degradation</keyword>
<accession>A0A4P2QM98</accession>
<keyword evidence="4 7" id="KW-0133">Cell shape</keyword>
<reference evidence="11 12" key="1">
    <citation type="submission" date="2015-09" db="EMBL/GenBank/DDBJ databases">
        <title>Sorangium comparison.</title>
        <authorList>
            <person name="Zaburannyi N."/>
            <person name="Bunk B."/>
            <person name="Overmann J."/>
            <person name="Mueller R."/>
        </authorList>
    </citation>
    <scope>NUCLEOTIDE SEQUENCE [LARGE SCALE GENOMIC DNA]</scope>
    <source>
        <strain evidence="11 12">So ce836</strain>
    </source>
</reference>
<evidence type="ECO:0000256" key="5">
    <source>
        <dbReference type="ARBA" id="ARBA00022984"/>
    </source>
</evidence>
<feature type="region of interest" description="Disordered" evidence="8">
    <location>
        <begin position="24"/>
        <end position="65"/>
    </location>
</feature>
<evidence type="ECO:0000256" key="6">
    <source>
        <dbReference type="ARBA" id="ARBA00023316"/>
    </source>
</evidence>
<dbReference type="SUPFAM" id="SSF141523">
    <property type="entry name" value="L,D-transpeptidase catalytic domain-like"/>
    <property type="match status" value="1"/>
</dbReference>
<proteinExistence type="inferred from homology"/>
<dbReference type="Proteomes" id="UP000295497">
    <property type="component" value="Chromosome"/>
</dbReference>
<feature type="signal peptide" evidence="9">
    <location>
        <begin position="1"/>
        <end position="24"/>
    </location>
</feature>
<gene>
    <name evidence="11" type="ORF">SOCE836_032650</name>
</gene>
<dbReference type="GO" id="GO:0018104">
    <property type="term" value="P:peptidoglycan-protein cross-linking"/>
    <property type="evidence" value="ECO:0007669"/>
    <property type="project" value="TreeGrafter"/>
</dbReference>
<dbReference type="GO" id="GO:0071555">
    <property type="term" value="P:cell wall organization"/>
    <property type="evidence" value="ECO:0007669"/>
    <property type="project" value="UniProtKB-UniRule"/>
</dbReference>
<evidence type="ECO:0000256" key="3">
    <source>
        <dbReference type="ARBA" id="ARBA00022679"/>
    </source>
</evidence>
<keyword evidence="5 7" id="KW-0573">Peptidoglycan synthesis</keyword>
<evidence type="ECO:0000313" key="12">
    <source>
        <dbReference type="Proteomes" id="UP000295497"/>
    </source>
</evidence>
<comment type="pathway">
    <text evidence="1 7">Cell wall biogenesis; peptidoglycan biosynthesis.</text>
</comment>
<dbReference type="PANTHER" id="PTHR30582">
    <property type="entry name" value="L,D-TRANSPEPTIDASE"/>
    <property type="match status" value="1"/>
</dbReference>
<feature type="compositionally biased region" description="Low complexity" evidence="8">
    <location>
        <begin position="24"/>
        <end position="48"/>
    </location>
</feature>
<dbReference type="GO" id="GO:0016740">
    <property type="term" value="F:transferase activity"/>
    <property type="evidence" value="ECO:0007669"/>
    <property type="project" value="UniProtKB-KW"/>
</dbReference>
<dbReference type="InterPro" id="IPR005490">
    <property type="entry name" value="LD_TPept_cat_dom"/>
</dbReference>
<evidence type="ECO:0000259" key="10">
    <source>
        <dbReference type="PROSITE" id="PS52029"/>
    </source>
</evidence>
<evidence type="ECO:0000256" key="7">
    <source>
        <dbReference type="PROSITE-ProRule" id="PRU01373"/>
    </source>
</evidence>
<dbReference type="CDD" id="cd16913">
    <property type="entry name" value="YkuD_like"/>
    <property type="match status" value="1"/>
</dbReference>
<dbReference type="Gene3D" id="2.40.440.10">
    <property type="entry name" value="L,D-transpeptidase catalytic domain-like"/>
    <property type="match status" value="1"/>
</dbReference>
<organism evidence="11 12">
    <name type="scientific">Sorangium cellulosum</name>
    <name type="common">Polyangium cellulosum</name>
    <dbReference type="NCBI Taxonomy" id="56"/>
    <lineage>
        <taxon>Bacteria</taxon>
        <taxon>Pseudomonadati</taxon>
        <taxon>Myxococcota</taxon>
        <taxon>Polyangia</taxon>
        <taxon>Polyangiales</taxon>
        <taxon>Polyangiaceae</taxon>
        <taxon>Sorangium</taxon>
    </lineage>
</organism>
<evidence type="ECO:0000256" key="2">
    <source>
        <dbReference type="ARBA" id="ARBA00005992"/>
    </source>
</evidence>